<dbReference type="SUPFAM" id="SSF50475">
    <property type="entry name" value="FMN-binding split barrel"/>
    <property type="match status" value="1"/>
</dbReference>
<name>A0ABP7D356_9MICC</name>
<evidence type="ECO:0000259" key="2">
    <source>
        <dbReference type="SMART" id="SM00903"/>
    </source>
</evidence>
<dbReference type="PANTHER" id="PTHR30466:SF1">
    <property type="entry name" value="FMN REDUCTASE (NADH) RUTF"/>
    <property type="match status" value="1"/>
</dbReference>
<dbReference type="Pfam" id="PF01613">
    <property type="entry name" value="Flavin_Reduct"/>
    <property type="match status" value="1"/>
</dbReference>
<evidence type="ECO:0000313" key="3">
    <source>
        <dbReference type="EMBL" id="GAA3698817.1"/>
    </source>
</evidence>
<evidence type="ECO:0000313" key="4">
    <source>
        <dbReference type="Proteomes" id="UP001500752"/>
    </source>
</evidence>
<feature type="domain" description="Flavin reductase like" evidence="2">
    <location>
        <begin position="31"/>
        <end position="171"/>
    </location>
</feature>
<dbReference type="InterPro" id="IPR012349">
    <property type="entry name" value="Split_barrel_FMN-bd"/>
</dbReference>
<dbReference type="SMART" id="SM00903">
    <property type="entry name" value="Flavin_Reduct"/>
    <property type="match status" value="1"/>
</dbReference>
<reference evidence="4" key="1">
    <citation type="journal article" date="2019" name="Int. J. Syst. Evol. Microbiol.">
        <title>The Global Catalogue of Microorganisms (GCM) 10K type strain sequencing project: providing services to taxonomists for standard genome sequencing and annotation.</title>
        <authorList>
            <consortium name="The Broad Institute Genomics Platform"/>
            <consortium name="The Broad Institute Genome Sequencing Center for Infectious Disease"/>
            <person name="Wu L."/>
            <person name="Ma J."/>
        </authorList>
    </citation>
    <scope>NUCLEOTIDE SEQUENCE [LARGE SCALE GENOMIC DNA]</scope>
    <source>
        <strain evidence="4">JCM 30742</strain>
    </source>
</reference>
<dbReference type="EMBL" id="BAABEO010000026">
    <property type="protein sequence ID" value="GAA3698817.1"/>
    <property type="molecule type" value="Genomic_DNA"/>
</dbReference>
<evidence type="ECO:0000256" key="1">
    <source>
        <dbReference type="ARBA" id="ARBA00023002"/>
    </source>
</evidence>
<comment type="caution">
    <text evidence="3">The sequence shown here is derived from an EMBL/GenBank/DDBJ whole genome shotgun (WGS) entry which is preliminary data.</text>
</comment>
<proteinExistence type="predicted"/>
<dbReference type="Gene3D" id="2.30.110.10">
    <property type="entry name" value="Electron Transport, Fmn-binding Protein, Chain A"/>
    <property type="match status" value="1"/>
</dbReference>
<sequence length="177" mass="18427">MPNPTSTTDPASQEPAGTELEELQAVFRNAMAGVATPVSVVTALKDGKAHGTTVSAFASLSMNPPMVMVALDRSSDLLSILRETGAYGVNLLGHEHSQWASAFAKKGSDKFNGIPWAVDTGLPRLPGAAWVACSVESLVDGGDHVIALGSVLKVDLGDDKPLTYCQRTFGTHAPNPG</sequence>
<gene>
    <name evidence="3" type="ORF">GCM10023081_39650</name>
</gene>
<dbReference type="InterPro" id="IPR050268">
    <property type="entry name" value="NADH-dep_flavin_reductase"/>
</dbReference>
<protein>
    <submittedName>
        <fullName evidence="3">Flavin reductase family protein</fullName>
    </submittedName>
</protein>
<dbReference type="PANTHER" id="PTHR30466">
    <property type="entry name" value="FLAVIN REDUCTASE"/>
    <property type="match status" value="1"/>
</dbReference>
<keyword evidence="1" id="KW-0560">Oxidoreductase</keyword>
<dbReference type="Proteomes" id="UP001500752">
    <property type="component" value="Unassembled WGS sequence"/>
</dbReference>
<dbReference type="InterPro" id="IPR002563">
    <property type="entry name" value="Flavin_Rdtase-like_dom"/>
</dbReference>
<organism evidence="3 4">
    <name type="scientific">Arthrobacter ginkgonis</name>
    <dbReference type="NCBI Taxonomy" id="1630594"/>
    <lineage>
        <taxon>Bacteria</taxon>
        <taxon>Bacillati</taxon>
        <taxon>Actinomycetota</taxon>
        <taxon>Actinomycetes</taxon>
        <taxon>Micrococcales</taxon>
        <taxon>Micrococcaceae</taxon>
        <taxon>Arthrobacter</taxon>
    </lineage>
</organism>
<accession>A0ABP7D356</accession>
<dbReference type="RefSeq" id="WP_345153594.1">
    <property type="nucleotide sequence ID" value="NZ_BAABEO010000026.1"/>
</dbReference>
<keyword evidence="4" id="KW-1185">Reference proteome</keyword>